<evidence type="ECO:0000256" key="4">
    <source>
        <dbReference type="ARBA" id="ARBA00015339"/>
    </source>
</evidence>
<dbReference type="EMBL" id="LFWA01000017">
    <property type="protein sequence ID" value="KTW26532.1"/>
    <property type="molecule type" value="Genomic_DNA"/>
</dbReference>
<sequence length="139" mass="15889">MEKKRKKSADKNTDLLSSYTSVLSASENVSFSIPPEQVTSDNKKDDFLYMNNEATDNIRLDTSEDLFEQHYMNTLTQEFENELDELRKSPSFDPQSMPILVAALKKGVNIFSAEEKQKVLDNLMREKDKGNKGNMKNDA</sequence>
<organism evidence="9 10">
    <name type="scientific">Pneumocystis jirovecii (strain RU7)</name>
    <name type="common">Human pneumocystis pneumonia agent</name>
    <dbReference type="NCBI Taxonomy" id="1408657"/>
    <lineage>
        <taxon>Eukaryota</taxon>
        <taxon>Fungi</taxon>
        <taxon>Dikarya</taxon>
        <taxon>Ascomycota</taxon>
        <taxon>Taphrinomycotina</taxon>
        <taxon>Pneumocystomycetes</taxon>
        <taxon>Pneumocystaceae</taxon>
        <taxon>Pneumocystis</taxon>
    </lineage>
</organism>
<dbReference type="GO" id="GO:0005730">
    <property type="term" value="C:nucleolus"/>
    <property type="evidence" value="ECO:0007669"/>
    <property type="project" value="UniProtKB-SubCell"/>
</dbReference>
<keyword evidence="10" id="KW-1185">Reference proteome</keyword>
<keyword evidence="7" id="KW-0687">Ribonucleoprotein</keyword>
<dbReference type="STRING" id="1408657.A0A0W4ZDQ1"/>
<evidence type="ECO:0000256" key="5">
    <source>
        <dbReference type="ARBA" id="ARBA00022517"/>
    </source>
</evidence>
<proteinExistence type="inferred from homology"/>
<dbReference type="VEuPathDB" id="FungiDB:T551_03449"/>
<comment type="similarity">
    <text evidence="3">Belongs to the RSA3 family.</text>
</comment>
<comment type="function">
    <text evidence="1">Required for efficient biogenesis of the 60S ribosomal subunit.</text>
</comment>
<reference evidence="10" key="1">
    <citation type="journal article" date="2016" name="Nat. Commun.">
        <title>Genome analysis of three Pneumocystis species reveals adaptation mechanisms to life exclusively in mammalian hosts.</title>
        <authorList>
            <person name="Ma L."/>
            <person name="Chen Z."/>
            <person name="Huang D.W."/>
            <person name="Kutty G."/>
            <person name="Ishihara M."/>
            <person name="Wang H."/>
            <person name="Abouelleil A."/>
            <person name="Bishop L."/>
            <person name="Davey E."/>
            <person name="Deng R."/>
            <person name="Deng X."/>
            <person name="Fan L."/>
            <person name="Fantoni G."/>
            <person name="Fitzgerald M."/>
            <person name="Gogineni E."/>
            <person name="Goldberg J.M."/>
            <person name="Handley G."/>
            <person name="Hu X."/>
            <person name="Huber C."/>
            <person name="Jiao X."/>
            <person name="Jones K."/>
            <person name="Levin J.Z."/>
            <person name="Liu Y."/>
            <person name="Macdonald P."/>
            <person name="Melnikov A."/>
            <person name="Raley C."/>
            <person name="Sassi M."/>
            <person name="Sherman B.T."/>
            <person name="Song X."/>
            <person name="Sykes S."/>
            <person name="Tran B."/>
            <person name="Walsh L."/>
            <person name="Xia Y."/>
            <person name="Yang J."/>
            <person name="Young S."/>
            <person name="Zeng Q."/>
            <person name="Zheng X."/>
            <person name="Stephens R."/>
            <person name="Nusbaum C."/>
            <person name="Birren B.W."/>
            <person name="Azadi P."/>
            <person name="Lempicki R.A."/>
            <person name="Cuomo C.A."/>
            <person name="Kovacs J.A."/>
        </authorList>
    </citation>
    <scope>NUCLEOTIDE SEQUENCE [LARGE SCALE GENOMIC DNA]</scope>
    <source>
        <strain evidence="10">RU7</strain>
    </source>
</reference>
<dbReference type="PANTHER" id="PTHR28127:SF1">
    <property type="entry name" value="RIBOSOME ASSEMBLY PROTEIN 3"/>
    <property type="match status" value="1"/>
</dbReference>
<evidence type="ECO:0000256" key="7">
    <source>
        <dbReference type="ARBA" id="ARBA00023274"/>
    </source>
</evidence>
<dbReference type="Pfam" id="PF14615">
    <property type="entry name" value="Rsa3"/>
    <property type="match status" value="1"/>
</dbReference>
<evidence type="ECO:0000256" key="3">
    <source>
        <dbReference type="ARBA" id="ARBA00006256"/>
    </source>
</evidence>
<accession>A0A0W4ZDQ1</accession>
<protein>
    <recommendedName>
        <fullName evidence="4">Ribosome assembly protein 3</fullName>
    </recommendedName>
</protein>
<evidence type="ECO:0000256" key="2">
    <source>
        <dbReference type="ARBA" id="ARBA00004604"/>
    </source>
</evidence>
<gene>
    <name evidence="9" type="ORF">T551_03449</name>
</gene>
<evidence type="ECO:0000259" key="8">
    <source>
        <dbReference type="Pfam" id="PF14615"/>
    </source>
</evidence>
<keyword evidence="6" id="KW-0539">Nucleus</keyword>
<feature type="domain" description="Ribosome-assembly protein 3 C-terminal" evidence="8">
    <location>
        <begin position="67"/>
        <end position="112"/>
    </location>
</feature>
<evidence type="ECO:0000313" key="10">
    <source>
        <dbReference type="Proteomes" id="UP000053447"/>
    </source>
</evidence>
<evidence type="ECO:0000256" key="1">
    <source>
        <dbReference type="ARBA" id="ARBA00003035"/>
    </source>
</evidence>
<dbReference type="GO" id="GO:0030687">
    <property type="term" value="C:preribosome, large subunit precursor"/>
    <property type="evidence" value="ECO:0007669"/>
    <property type="project" value="TreeGrafter"/>
</dbReference>
<dbReference type="GO" id="GO:0000027">
    <property type="term" value="P:ribosomal large subunit assembly"/>
    <property type="evidence" value="ECO:0007669"/>
    <property type="project" value="TreeGrafter"/>
</dbReference>
<dbReference type="InterPro" id="IPR028217">
    <property type="entry name" value="Rsa3_C"/>
</dbReference>
<dbReference type="OrthoDB" id="69550at2759"/>
<dbReference type="Proteomes" id="UP000053447">
    <property type="component" value="Unassembled WGS sequence"/>
</dbReference>
<dbReference type="PANTHER" id="PTHR28127">
    <property type="entry name" value="RIBOSOME ASSEMBLY PROTEIN 3"/>
    <property type="match status" value="1"/>
</dbReference>
<dbReference type="AlphaFoldDB" id="A0A0W4ZDQ1"/>
<keyword evidence="5" id="KW-0690">Ribosome biogenesis</keyword>
<dbReference type="InterPro" id="IPR051898">
    <property type="entry name" value="Ribosome_Assembly_3"/>
</dbReference>
<dbReference type="GeneID" id="28941967"/>
<name>A0A0W4ZDQ1_PNEJ7</name>
<comment type="caution">
    <text evidence="9">The sequence shown here is derived from an EMBL/GenBank/DDBJ whole genome shotgun (WGS) entry which is preliminary data.</text>
</comment>
<comment type="subcellular location">
    <subcellularLocation>
        <location evidence="2">Nucleus</location>
        <location evidence="2">Nucleolus</location>
    </subcellularLocation>
</comment>
<dbReference type="RefSeq" id="XP_018228061.1">
    <property type="nucleotide sequence ID" value="XM_018375712.1"/>
</dbReference>
<evidence type="ECO:0000256" key="6">
    <source>
        <dbReference type="ARBA" id="ARBA00023242"/>
    </source>
</evidence>
<evidence type="ECO:0000313" key="9">
    <source>
        <dbReference type="EMBL" id="KTW26532.1"/>
    </source>
</evidence>